<proteinExistence type="predicted"/>
<dbReference type="AlphaFoldDB" id="A0A133VN84"/>
<name>A0A133VN84_9EURY</name>
<feature type="transmembrane region" description="Helical" evidence="1">
    <location>
        <begin position="41"/>
        <end position="64"/>
    </location>
</feature>
<dbReference type="EMBL" id="LHYJ01000039">
    <property type="protein sequence ID" value="KXB07912.1"/>
    <property type="molecule type" value="Genomic_DNA"/>
</dbReference>
<keyword evidence="1" id="KW-0812">Transmembrane</keyword>
<sequence length="97" mass="10281">MVRVIVGALREVTITITGESDDFVIEIHTGAWFNNLAMPGAGGLLIAGPIGAGVAAGASGLVAANYRRKLGKKINELVKKHSERELTVEKIEEIPTE</sequence>
<keyword evidence="1" id="KW-1133">Transmembrane helix</keyword>
<dbReference type="Proteomes" id="UP000070175">
    <property type="component" value="Unassembled WGS sequence"/>
</dbReference>
<evidence type="ECO:0000313" key="3">
    <source>
        <dbReference type="Proteomes" id="UP000070175"/>
    </source>
</evidence>
<evidence type="ECO:0000256" key="1">
    <source>
        <dbReference type="SAM" id="Phobius"/>
    </source>
</evidence>
<gene>
    <name evidence="2" type="ORF">AKJ56_02150</name>
</gene>
<protein>
    <submittedName>
        <fullName evidence="2">Uncharacterized protein</fullName>
    </submittedName>
</protein>
<reference evidence="2 3" key="1">
    <citation type="journal article" date="2016" name="Sci. Rep.">
        <title>Metabolic traits of an uncultured archaeal lineage -MSBL1- from brine pools of the Red Sea.</title>
        <authorList>
            <person name="Mwirichia R."/>
            <person name="Alam I."/>
            <person name="Rashid M."/>
            <person name="Vinu M."/>
            <person name="Ba-Alawi W."/>
            <person name="Anthony Kamau A."/>
            <person name="Kamanda Ngugi D."/>
            <person name="Goker M."/>
            <person name="Klenk H.P."/>
            <person name="Bajic V."/>
            <person name="Stingl U."/>
        </authorList>
    </citation>
    <scope>NUCLEOTIDE SEQUENCE [LARGE SCALE GENOMIC DNA]</scope>
    <source>
        <strain evidence="2">SCGC-AAA382N08</strain>
    </source>
</reference>
<keyword evidence="1" id="KW-0472">Membrane</keyword>
<comment type="caution">
    <text evidence="2">The sequence shown here is derived from an EMBL/GenBank/DDBJ whole genome shotgun (WGS) entry which is preliminary data.</text>
</comment>
<organism evidence="2 3">
    <name type="scientific">candidate division MSBL1 archaeon SCGC-AAA382N08</name>
    <dbReference type="NCBI Taxonomy" id="1698285"/>
    <lineage>
        <taxon>Archaea</taxon>
        <taxon>Methanobacteriati</taxon>
        <taxon>Methanobacteriota</taxon>
        <taxon>candidate division MSBL1</taxon>
    </lineage>
</organism>
<evidence type="ECO:0000313" key="2">
    <source>
        <dbReference type="EMBL" id="KXB07912.1"/>
    </source>
</evidence>
<keyword evidence="3" id="KW-1185">Reference proteome</keyword>
<accession>A0A133VN84</accession>